<accession>A0ABD3PL57</accession>
<dbReference type="InterPro" id="IPR025852">
    <property type="entry name" value="SM_dom_ATX"/>
</dbReference>
<feature type="compositionally biased region" description="Low complexity" evidence="1">
    <location>
        <begin position="74"/>
        <end position="86"/>
    </location>
</feature>
<reference evidence="3 4" key="1">
    <citation type="journal article" date="2020" name="G3 (Bethesda)">
        <title>Improved Reference Genome for Cyclotella cryptica CCMP332, a Model for Cell Wall Morphogenesis, Salinity Adaptation, and Lipid Production in Diatoms (Bacillariophyta).</title>
        <authorList>
            <person name="Roberts W.R."/>
            <person name="Downey K.M."/>
            <person name="Ruck E.C."/>
            <person name="Traller J.C."/>
            <person name="Alverson A.J."/>
        </authorList>
    </citation>
    <scope>NUCLEOTIDE SEQUENCE [LARGE SCALE GENOMIC DNA]</scope>
    <source>
        <strain evidence="3 4">CCMP332</strain>
    </source>
</reference>
<dbReference type="GO" id="GO:0005737">
    <property type="term" value="C:cytoplasm"/>
    <property type="evidence" value="ECO:0007669"/>
    <property type="project" value="UniProtKB-ARBA"/>
</dbReference>
<protein>
    <recommendedName>
        <fullName evidence="2">LsmAD domain-containing protein</fullName>
    </recommendedName>
</protein>
<feature type="compositionally biased region" description="Polar residues" evidence="1">
    <location>
        <begin position="640"/>
        <end position="657"/>
    </location>
</feature>
<feature type="compositionally biased region" description="Gly residues" evidence="1">
    <location>
        <begin position="778"/>
        <end position="792"/>
    </location>
</feature>
<dbReference type="AlphaFoldDB" id="A0ABD3PL57"/>
<dbReference type="Pfam" id="PF06741">
    <property type="entry name" value="LsmAD"/>
    <property type="match status" value="1"/>
</dbReference>
<organism evidence="3 4">
    <name type="scientific">Cyclotella cryptica</name>
    <dbReference type="NCBI Taxonomy" id="29204"/>
    <lineage>
        <taxon>Eukaryota</taxon>
        <taxon>Sar</taxon>
        <taxon>Stramenopiles</taxon>
        <taxon>Ochrophyta</taxon>
        <taxon>Bacillariophyta</taxon>
        <taxon>Coscinodiscophyceae</taxon>
        <taxon>Thalassiosirophycidae</taxon>
        <taxon>Stephanodiscales</taxon>
        <taxon>Stephanodiscaceae</taxon>
        <taxon>Cyclotella</taxon>
    </lineage>
</organism>
<feature type="region of interest" description="Disordered" evidence="1">
    <location>
        <begin position="1"/>
        <end position="114"/>
    </location>
</feature>
<dbReference type="SMART" id="SM01272">
    <property type="entry name" value="LsmAD"/>
    <property type="match status" value="1"/>
</dbReference>
<comment type="caution">
    <text evidence="3">The sequence shown here is derived from an EMBL/GenBank/DDBJ whole genome shotgun (WGS) entry which is preliminary data.</text>
</comment>
<evidence type="ECO:0000256" key="1">
    <source>
        <dbReference type="SAM" id="MobiDB-lite"/>
    </source>
</evidence>
<dbReference type="InterPro" id="IPR045117">
    <property type="entry name" value="ATXN2-like"/>
</dbReference>
<feature type="region of interest" description="Disordered" evidence="1">
    <location>
        <begin position="738"/>
        <end position="833"/>
    </location>
</feature>
<dbReference type="InterPro" id="IPR009604">
    <property type="entry name" value="LsmAD_domain"/>
</dbReference>
<feature type="compositionally biased region" description="Low complexity" evidence="1">
    <location>
        <begin position="26"/>
        <end position="64"/>
    </location>
</feature>
<evidence type="ECO:0000313" key="3">
    <source>
        <dbReference type="EMBL" id="KAL3788374.1"/>
    </source>
</evidence>
<gene>
    <name evidence="3" type="ORF">HJC23_009180</name>
</gene>
<feature type="compositionally biased region" description="Low complexity" evidence="1">
    <location>
        <begin position="809"/>
        <end position="819"/>
    </location>
</feature>
<feature type="region of interest" description="Disordered" evidence="1">
    <location>
        <begin position="610"/>
        <end position="667"/>
    </location>
</feature>
<dbReference type="PANTHER" id="PTHR12854">
    <property type="entry name" value="ATAXIN 2-RELATED"/>
    <property type="match status" value="1"/>
</dbReference>
<evidence type="ECO:0000259" key="2">
    <source>
        <dbReference type="SMART" id="SM01272"/>
    </source>
</evidence>
<evidence type="ECO:0000313" key="4">
    <source>
        <dbReference type="Proteomes" id="UP001516023"/>
    </source>
</evidence>
<dbReference type="EMBL" id="JABMIG020000157">
    <property type="protein sequence ID" value="KAL3788374.1"/>
    <property type="molecule type" value="Genomic_DNA"/>
</dbReference>
<dbReference type="Pfam" id="PF14438">
    <property type="entry name" value="SM-ATX"/>
    <property type="match status" value="1"/>
</dbReference>
<keyword evidence="4" id="KW-1185">Reference proteome</keyword>
<name>A0ABD3PL57_9STRA</name>
<dbReference type="Proteomes" id="UP001516023">
    <property type="component" value="Unassembled WGS sequence"/>
</dbReference>
<feature type="compositionally biased region" description="Basic and acidic residues" evidence="1">
    <location>
        <begin position="484"/>
        <end position="519"/>
    </location>
</feature>
<sequence>MMSGKMSGRGEGSFSNAWSRGRPVMSSFDSNNSSSNNNSMNRGPPPGMTRGRGFSGNNGNNNNGGKYGGRDYSNFNNGGNNNNNNTNGGGRYGSAPSSGNSVQSAHSANNDVSSNPALYNRERYLHLLLTMVGHTVSVTKTNGDVVEGIFHTFCPFEKQREQVKNVYVIKGCRMVKRGNGNAAAAGGGGEFQEGSTVLISSSHVARLHIKSLRLDNRPSNHNQEGDMFRTDAEISGQRGGTERLVAAGSVWTTGGDGGGLSDGGLAMGGLESGVATMGVSGRGGMFKSGGVVSAGAGGGGLGSNVNNWRSDKGPTNSSSQGLQGTIGDWDQFSANEKRFNVKATFDENLYTTALDYRNIDSNQVAEAERIAKEIESTASTNIHIMEERNQKISADYDEEDLYSGVLKKNEVSKEDVGGIGAKAPVVAEKKKMNYAAAAGATKKTTAVPVTDAPAATSVSAEKDDDQAQSSEPNAASAESIDSAEGEKKGDTEEAQADKTESQKEEAQDAKSEEGKEPPKPKLNPNAKEFTFNPAAKSFTPSFASTTPAPVAAAPIVPEAVPSHHPMEYHAGAAGAMHPMMAGGNYGMGGMQYMQHAGPGMMPIMNAQHPQMRQPYTPYGGGPGQPMQPPQQPAQGHEDSSSVATGEGSSVPSEVQQHPQQPQYMPGYIPPGPYPGYYGGAAAMLHHHPHQRPGFHPPPQMQVMPGAAYQRMYPGMMQPMRGPPPYGYGPGGAPVPYPNAGLYPGHNGEEGHKFTRKNSKGGGNGGGGYKNKQRNSYTGRGGGNGNGGRGGYQGSYSEGRQSDDGSPTNQEGEVQEQQSEGAEDAAATIADTVT</sequence>
<proteinExistence type="predicted"/>
<feature type="domain" description="LsmAD" evidence="2">
    <location>
        <begin position="339"/>
        <end position="408"/>
    </location>
</feature>
<feature type="region of interest" description="Disordered" evidence="1">
    <location>
        <begin position="454"/>
        <end position="528"/>
    </location>
</feature>
<dbReference type="PANTHER" id="PTHR12854:SF7">
    <property type="entry name" value="ATAXIN-2 HOMOLOG"/>
    <property type="match status" value="1"/>
</dbReference>
<feature type="compositionally biased region" description="Gly residues" evidence="1">
    <location>
        <begin position="759"/>
        <end position="768"/>
    </location>
</feature>
<feature type="compositionally biased region" description="Polar residues" evidence="1">
    <location>
        <begin position="95"/>
        <end position="114"/>
    </location>
</feature>